<dbReference type="NCBIfam" id="TIGR01494">
    <property type="entry name" value="ATPase_P-type"/>
    <property type="match status" value="3"/>
</dbReference>
<dbReference type="InterPro" id="IPR050510">
    <property type="entry name" value="Cation_transp_ATPase_P-type"/>
</dbReference>
<dbReference type="GO" id="GO:0005524">
    <property type="term" value="F:ATP binding"/>
    <property type="evidence" value="ECO:0007669"/>
    <property type="project" value="UniProtKB-KW"/>
</dbReference>
<dbReference type="NCBIfam" id="TIGR01517">
    <property type="entry name" value="ATPase-IIB_Ca"/>
    <property type="match status" value="1"/>
</dbReference>
<evidence type="ECO:0000256" key="12">
    <source>
        <dbReference type="ARBA" id="ARBA00023136"/>
    </source>
</evidence>
<feature type="transmembrane region" description="Helical" evidence="13">
    <location>
        <begin position="281"/>
        <end position="302"/>
    </location>
</feature>
<dbReference type="Proteomes" id="UP000482209">
    <property type="component" value="Unassembled WGS sequence"/>
</dbReference>
<reference evidence="15 16" key="1">
    <citation type="submission" date="2019-08" db="EMBL/GenBank/DDBJ databases">
        <title>In-depth cultivation of the pig gut microbiome towards novel bacterial diversity and tailored functional studies.</title>
        <authorList>
            <person name="Wylensek D."/>
            <person name="Hitch T.C.A."/>
            <person name="Clavel T."/>
        </authorList>
    </citation>
    <scope>NUCLEOTIDE SEQUENCE [LARGE SCALE GENOMIC DNA]</scope>
    <source>
        <strain evidence="15 16">WCA-693-APC-MOT-I</strain>
    </source>
</reference>
<dbReference type="Gene3D" id="3.40.1110.10">
    <property type="entry name" value="Calcium-transporting ATPase, cytoplasmic domain N"/>
    <property type="match status" value="1"/>
</dbReference>
<feature type="transmembrane region" description="Helical" evidence="13">
    <location>
        <begin position="742"/>
        <end position="767"/>
    </location>
</feature>
<dbReference type="SFLD" id="SFLDF00027">
    <property type="entry name" value="p-type_atpase"/>
    <property type="match status" value="1"/>
</dbReference>
<keyword evidence="7" id="KW-0547">Nucleotide-binding</keyword>
<dbReference type="SUPFAM" id="SSF81653">
    <property type="entry name" value="Calcium ATPase, transduction domain A"/>
    <property type="match status" value="1"/>
</dbReference>
<feature type="transmembrane region" description="Helical" evidence="13">
    <location>
        <begin position="250"/>
        <end position="269"/>
    </location>
</feature>
<dbReference type="PROSITE" id="PS00154">
    <property type="entry name" value="ATPASE_E1_E2"/>
    <property type="match status" value="1"/>
</dbReference>
<dbReference type="Pfam" id="PF13246">
    <property type="entry name" value="Cation_ATPase"/>
    <property type="match status" value="1"/>
</dbReference>
<keyword evidence="12 13" id="KW-0472">Membrane</keyword>
<dbReference type="InterPro" id="IPR023299">
    <property type="entry name" value="ATPase_P-typ_cyto_dom_N"/>
</dbReference>
<dbReference type="SMART" id="SM00831">
    <property type="entry name" value="Cation_ATPase_N"/>
    <property type="match status" value="1"/>
</dbReference>
<dbReference type="Gene3D" id="2.70.150.10">
    <property type="entry name" value="Calcium-transporting ATPase, cytoplasmic transduction domain A"/>
    <property type="match status" value="1"/>
</dbReference>
<feature type="domain" description="Cation-transporting P-type ATPase N-terminal" evidence="14">
    <location>
        <begin position="2"/>
        <end position="76"/>
    </location>
</feature>
<dbReference type="InterPro" id="IPR008250">
    <property type="entry name" value="ATPase_P-typ_transduc_dom_A_sf"/>
</dbReference>
<evidence type="ECO:0000256" key="13">
    <source>
        <dbReference type="SAM" id="Phobius"/>
    </source>
</evidence>
<dbReference type="CDD" id="cd02089">
    <property type="entry name" value="P-type_ATPase_Ca_prok"/>
    <property type="match status" value="1"/>
</dbReference>
<dbReference type="SUPFAM" id="SSF56784">
    <property type="entry name" value="HAD-like"/>
    <property type="match status" value="1"/>
</dbReference>
<dbReference type="InterPro" id="IPR018303">
    <property type="entry name" value="ATPase_P-typ_P_site"/>
</dbReference>
<dbReference type="GO" id="GO:0016887">
    <property type="term" value="F:ATP hydrolysis activity"/>
    <property type="evidence" value="ECO:0007669"/>
    <property type="project" value="InterPro"/>
</dbReference>
<dbReference type="RefSeq" id="WP_154518842.1">
    <property type="nucleotide sequence ID" value="NZ_VUMT01000007.1"/>
</dbReference>
<dbReference type="SUPFAM" id="SSF81665">
    <property type="entry name" value="Calcium ATPase, transmembrane domain M"/>
    <property type="match status" value="1"/>
</dbReference>
<evidence type="ECO:0000259" key="14">
    <source>
        <dbReference type="SMART" id="SM00831"/>
    </source>
</evidence>
<evidence type="ECO:0000256" key="5">
    <source>
        <dbReference type="ARBA" id="ARBA00022568"/>
    </source>
</evidence>
<dbReference type="PANTHER" id="PTHR43294:SF21">
    <property type="entry name" value="CATION TRANSPORTING ATPASE"/>
    <property type="match status" value="1"/>
</dbReference>
<dbReference type="Gene3D" id="1.20.1110.10">
    <property type="entry name" value="Calcium-transporting ATPase, transmembrane domain"/>
    <property type="match status" value="1"/>
</dbReference>
<evidence type="ECO:0000313" key="15">
    <source>
        <dbReference type="EMBL" id="MSS63484.1"/>
    </source>
</evidence>
<evidence type="ECO:0000256" key="1">
    <source>
        <dbReference type="ARBA" id="ARBA00004651"/>
    </source>
</evidence>
<evidence type="ECO:0000256" key="11">
    <source>
        <dbReference type="ARBA" id="ARBA00022989"/>
    </source>
</evidence>
<dbReference type="EMBL" id="VUMT01000007">
    <property type="protein sequence ID" value="MSS63484.1"/>
    <property type="molecule type" value="Genomic_DNA"/>
</dbReference>
<dbReference type="InterPro" id="IPR023298">
    <property type="entry name" value="ATPase_P-typ_TM_dom_sf"/>
</dbReference>
<keyword evidence="5" id="KW-0109">Calcium transport</keyword>
<dbReference type="Pfam" id="PF00690">
    <property type="entry name" value="Cation_ATPase_N"/>
    <property type="match status" value="1"/>
</dbReference>
<dbReference type="InterPro" id="IPR001757">
    <property type="entry name" value="P_typ_ATPase"/>
</dbReference>
<dbReference type="Pfam" id="PF00689">
    <property type="entry name" value="Cation_ATPase_C"/>
    <property type="match status" value="1"/>
</dbReference>
<feature type="transmembrane region" description="Helical" evidence="13">
    <location>
        <begin position="83"/>
        <end position="102"/>
    </location>
</feature>
<evidence type="ECO:0000256" key="10">
    <source>
        <dbReference type="ARBA" id="ARBA00022967"/>
    </source>
</evidence>
<dbReference type="AlphaFoldDB" id="A0A6L5XXW5"/>
<feature type="transmembrane region" description="Helical" evidence="13">
    <location>
        <begin position="56"/>
        <end position="77"/>
    </location>
</feature>
<keyword evidence="6 13" id="KW-0812">Transmembrane</keyword>
<evidence type="ECO:0000256" key="3">
    <source>
        <dbReference type="ARBA" id="ARBA00012790"/>
    </source>
</evidence>
<feature type="transmembrane region" description="Helical" evidence="13">
    <location>
        <begin position="848"/>
        <end position="867"/>
    </location>
</feature>
<keyword evidence="5" id="KW-0406">Ion transport</keyword>
<comment type="subcellular location">
    <subcellularLocation>
        <location evidence="1">Cell membrane</location>
        <topology evidence="1">Multi-pass membrane protein</topology>
    </subcellularLocation>
</comment>
<keyword evidence="11 13" id="KW-1133">Transmembrane helix</keyword>
<keyword evidence="9" id="KW-0067">ATP-binding</keyword>
<organism evidence="15 16">
    <name type="scientific">Velocimicrobium porci</name>
    <dbReference type="NCBI Taxonomy" id="2606634"/>
    <lineage>
        <taxon>Bacteria</taxon>
        <taxon>Bacillati</taxon>
        <taxon>Bacillota</taxon>
        <taxon>Clostridia</taxon>
        <taxon>Lachnospirales</taxon>
        <taxon>Lachnospiraceae</taxon>
        <taxon>Velocimicrobium</taxon>
    </lineage>
</organism>
<dbReference type="InterPro" id="IPR004014">
    <property type="entry name" value="ATPase_P-typ_cation-transptr_N"/>
</dbReference>
<comment type="caution">
    <text evidence="15">The sequence shown here is derived from an EMBL/GenBank/DDBJ whole genome shotgun (WGS) entry which is preliminary data.</text>
</comment>
<dbReference type="Gene3D" id="3.40.50.1000">
    <property type="entry name" value="HAD superfamily/HAD-like"/>
    <property type="match status" value="1"/>
</dbReference>
<evidence type="ECO:0000256" key="9">
    <source>
        <dbReference type="ARBA" id="ARBA00022840"/>
    </source>
</evidence>
<keyword evidence="5" id="KW-0813">Transport</keyword>
<keyword evidence="16" id="KW-1185">Reference proteome</keyword>
<gene>
    <name evidence="15" type="ORF">FYJ58_06280</name>
</gene>
<keyword evidence="8" id="KW-0106">Calcium</keyword>
<evidence type="ECO:0000256" key="7">
    <source>
        <dbReference type="ARBA" id="ARBA00022741"/>
    </source>
</evidence>
<feature type="transmembrane region" description="Helical" evidence="13">
    <location>
        <begin position="675"/>
        <end position="695"/>
    </location>
</feature>
<dbReference type="SFLD" id="SFLDG00002">
    <property type="entry name" value="C1.7:_P-type_atpase_like"/>
    <property type="match status" value="1"/>
</dbReference>
<proteinExistence type="inferred from homology"/>
<dbReference type="PRINTS" id="PR00119">
    <property type="entry name" value="CATATPASE"/>
</dbReference>
<evidence type="ECO:0000256" key="2">
    <source>
        <dbReference type="ARBA" id="ARBA00005675"/>
    </source>
</evidence>
<dbReference type="SFLD" id="SFLDS00003">
    <property type="entry name" value="Haloacid_Dehalogenase"/>
    <property type="match status" value="1"/>
</dbReference>
<dbReference type="EC" id="7.2.2.10" evidence="3"/>
<evidence type="ECO:0000256" key="4">
    <source>
        <dbReference type="ARBA" id="ARBA00022475"/>
    </source>
</evidence>
<name>A0A6L5XXW5_9FIRM</name>
<dbReference type="FunFam" id="3.40.50.1000:FF:000028">
    <property type="entry name" value="Calcium-transporting P-type ATPase, putative"/>
    <property type="match status" value="1"/>
</dbReference>
<keyword evidence="10" id="KW-1278">Translocase</keyword>
<evidence type="ECO:0000256" key="8">
    <source>
        <dbReference type="ARBA" id="ARBA00022837"/>
    </source>
</evidence>
<dbReference type="GO" id="GO:0005388">
    <property type="term" value="F:P-type calcium transporter activity"/>
    <property type="evidence" value="ECO:0007669"/>
    <property type="project" value="UniProtKB-EC"/>
</dbReference>
<dbReference type="FunFam" id="3.40.50.1000:FF:000001">
    <property type="entry name" value="Phospholipid-transporting ATPase IC"/>
    <property type="match status" value="1"/>
</dbReference>
<keyword evidence="4" id="KW-1003">Cell membrane</keyword>
<accession>A0A6L5XXW5</accession>
<dbReference type="InterPro" id="IPR044492">
    <property type="entry name" value="P_typ_ATPase_HD_dom"/>
</dbReference>
<dbReference type="InterPro" id="IPR006068">
    <property type="entry name" value="ATPase_P-typ_cation-transptr_C"/>
</dbReference>
<dbReference type="InterPro" id="IPR006408">
    <property type="entry name" value="P-type_ATPase_IIB"/>
</dbReference>
<dbReference type="PANTHER" id="PTHR43294">
    <property type="entry name" value="SODIUM/POTASSIUM-TRANSPORTING ATPASE SUBUNIT ALPHA"/>
    <property type="match status" value="1"/>
</dbReference>
<evidence type="ECO:0000256" key="6">
    <source>
        <dbReference type="ARBA" id="ARBA00022692"/>
    </source>
</evidence>
<feature type="transmembrane region" description="Helical" evidence="13">
    <location>
        <begin position="817"/>
        <end position="836"/>
    </location>
</feature>
<dbReference type="Pfam" id="PF00122">
    <property type="entry name" value="E1-E2_ATPase"/>
    <property type="match status" value="1"/>
</dbReference>
<dbReference type="GO" id="GO:0005886">
    <property type="term" value="C:plasma membrane"/>
    <property type="evidence" value="ECO:0007669"/>
    <property type="project" value="UniProtKB-SubCell"/>
</dbReference>
<dbReference type="InterPro" id="IPR023214">
    <property type="entry name" value="HAD_sf"/>
</dbReference>
<evidence type="ECO:0000313" key="16">
    <source>
        <dbReference type="Proteomes" id="UP000482209"/>
    </source>
</evidence>
<comment type="similarity">
    <text evidence="2">Belongs to the cation transport ATPase (P-type) (TC 3.A.3) family. Type IIA subfamily.</text>
</comment>
<dbReference type="InterPro" id="IPR036412">
    <property type="entry name" value="HAD-like_sf"/>
</dbReference>
<dbReference type="SUPFAM" id="SSF81660">
    <property type="entry name" value="Metal cation-transporting ATPase, ATP-binding domain N"/>
    <property type="match status" value="1"/>
</dbReference>
<dbReference type="InterPro" id="IPR059000">
    <property type="entry name" value="ATPase_P-type_domA"/>
</dbReference>
<dbReference type="PRINTS" id="PR00120">
    <property type="entry name" value="HATPASE"/>
</dbReference>
<sequence>MFYHYHSAEDTLKSLQTDDSTGLSSKEAAKRQKKYGTNELESPKKQSLLLKFISQFADFMILVLIIAAIISFLVSFLKGETDYVDPIIIFAIIILNAIIGVVQETKAEHSLDALKKLSAPNASVFRDSTHMTIPAKDLVPGDIIFLETGYYVPADARLLTSINLKVDESALTGESHPVEKNADCVLKENTPLAERTNFVPSTGIVTYGRGTAIVTATGMDTEVGHIAKLIMEDVTPQTPLQKKLAKTGKILGILALSICAVIFILGTLQGRPIFDMFMTSVSLAVASIPEGLPTIITIMLSLGVQRMAKKHTVVRKLPAVETLGSATVICSDKTGTLTQNKMTVTTLYSINGAENLSSAFGNFLLSLATRCSDTNIEHSKNHESTIITGDPTEVAITTAAENQGILKLKLDLTYRRVDEIPFDSIRKRMTTIHMKNQNYEVITKGAFDMLLPLCNSVYINGKSVPLTSSYKKTLQEFNQRMSEQSLRVIAVAYKDVVSIHDKDYEKNLTFVGLIGMIDPPRPEAKEAVATCIEAGIRPVMITGDHITTASAIGKALGILHSSDEAINGAKLDTMSEKQLEENIQHYNVFARVSPEHKVRIVKAFQRTGNVVAMTGDGVNDAPALKTADIGCAMGMTGTDVAKNAADMILTDDNFATIITAVKEGRGIYDNIRKSIHFLLSSNIGEILTILASILLNFPTPLLAVQLLWINLVTDSLPAISLGTEKPEKGIMKRPPVDPQKGLFADGLVVNIILEGLFIGFLALTAFICGYKIDGNGSLTLGRTMCFSVLALSQLFHSFNMRSSRSLFETGIFSNIRLTFSFILCTILQVLVVEYPVFASIFKVQSLTLLQWIAVFFLSFLPIVVVEIQKGLNYLKN</sequence>
<protein>
    <recommendedName>
        <fullName evidence="3">P-type Ca(2+) transporter</fullName>
        <ecNumber evidence="3">7.2.2.10</ecNumber>
    </recommendedName>
</protein>